<evidence type="ECO:0000313" key="2">
    <source>
        <dbReference type="Proteomes" id="UP000070444"/>
    </source>
</evidence>
<keyword evidence="2" id="KW-1185">Reference proteome</keyword>
<protein>
    <submittedName>
        <fullName evidence="1">Uncharacterized protein</fullName>
    </submittedName>
</protein>
<gene>
    <name evidence="1" type="ORF">CONCODRAFT_14687</name>
</gene>
<dbReference type="EMBL" id="KQ964422">
    <property type="protein sequence ID" value="KXN74521.1"/>
    <property type="molecule type" value="Genomic_DNA"/>
</dbReference>
<dbReference type="Proteomes" id="UP000070444">
    <property type="component" value="Unassembled WGS sequence"/>
</dbReference>
<dbReference type="AlphaFoldDB" id="A0A137PHW5"/>
<evidence type="ECO:0000313" key="1">
    <source>
        <dbReference type="EMBL" id="KXN74521.1"/>
    </source>
</evidence>
<sequence>MDIDILDNSICRVKDEPSSPTLILEEFEIDKSLTGSMNSSFPLSSATINVKNEVNSESSLKVEEEFEAWLNSSDFDKELIQREKDFINVFIDGDYSKLGNPLPIEISNQFFKEIQLKSFQVEYLKERLSSHFKLVDLKALPCFKNQLEEINELYHIQIEDIDYKFDWKLQVNSCQSFEKGIPQCSHCVVRQTDACRFKGIRILATDSKTGRVILTCPQWQHYSKYVTSYPFMKAQRKSREKIGKKHKEIKKGLKLYERLNENVPIIECEESQPIEDFQKIFIEIIFNFTT</sequence>
<name>A0A137PHW5_CONC2</name>
<reference evidence="1 2" key="1">
    <citation type="journal article" date="2015" name="Genome Biol. Evol.">
        <title>Phylogenomic analyses indicate that early fungi evolved digesting cell walls of algal ancestors of land plants.</title>
        <authorList>
            <person name="Chang Y."/>
            <person name="Wang S."/>
            <person name="Sekimoto S."/>
            <person name="Aerts A.L."/>
            <person name="Choi C."/>
            <person name="Clum A."/>
            <person name="LaButti K.M."/>
            <person name="Lindquist E.A."/>
            <person name="Yee Ngan C."/>
            <person name="Ohm R.A."/>
            <person name="Salamov A.A."/>
            <person name="Grigoriev I.V."/>
            <person name="Spatafora J.W."/>
            <person name="Berbee M.L."/>
        </authorList>
    </citation>
    <scope>NUCLEOTIDE SEQUENCE [LARGE SCALE GENOMIC DNA]</scope>
    <source>
        <strain evidence="1 2">NRRL 28638</strain>
    </source>
</reference>
<proteinExistence type="predicted"/>
<accession>A0A137PHW5</accession>
<organism evidence="1 2">
    <name type="scientific">Conidiobolus coronatus (strain ATCC 28846 / CBS 209.66 / NRRL 28638)</name>
    <name type="common">Delacroixia coronata</name>
    <dbReference type="NCBI Taxonomy" id="796925"/>
    <lineage>
        <taxon>Eukaryota</taxon>
        <taxon>Fungi</taxon>
        <taxon>Fungi incertae sedis</taxon>
        <taxon>Zoopagomycota</taxon>
        <taxon>Entomophthoromycotina</taxon>
        <taxon>Entomophthoromycetes</taxon>
        <taxon>Entomophthorales</taxon>
        <taxon>Ancylistaceae</taxon>
        <taxon>Conidiobolus</taxon>
    </lineage>
</organism>